<evidence type="ECO:0000256" key="1">
    <source>
        <dbReference type="SAM" id="SignalP"/>
    </source>
</evidence>
<dbReference type="InterPro" id="IPR036514">
    <property type="entry name" value="SGNH_hydro_sf"/>
</dbReference>
<feature type="signal peptide" evidence="1">
    <location>
        <begin position="1"/>
        <end position="22"/>
    </location>
</feature>
<proteinExistence type="predicted"/>
<keyword evidence="1" id="KW-0732">Signal</keyword>
<dbReference type="Gene3D" id="3.40.50.1110">
    <property type="entry name" value="SGNH hydrolase"/>
    <property type="match status" value="1"/>
</dbReference>
<dbReference type="PANTHER" id="PTHR43784:SF2">
    <property type="entry name" value="GDSL-LIKE LIPASE_ACYLHYDROLASE, PUTATIVE (AFU_ORTHOLOGUE AFUA_2G00820)-RELATED"/>
    <property type="match status" value="1"/>
</dbReference>
<dbReference type="Proteomes" id="UP000030302">
    <property type="component" value="Chromosome"/>
</dbReference>
<reference evidence="3" key="1">
    <citation type="journal article" date="2014" name="Soil Biol. Biochem.">
        <title>Structure and function of bacterial communities in ageing soils: Insights from the Mendocino ecological staircase.</title>
        <authorList>
            <person name="Uroz S."/>
            <person name="Tech J.J."/>
            <person name="Sawaya N.A."/>
            <person name="Frey-Klett P."/>
            <person name="Leveau J.H.J."/>
        </authorList>
    </citation>
    <scope>NUCLEOTIDE SEQUENCE [LARGE SCALE GENOMIC DNA]</scope>
    <source>
        <strain evidence="3">Cal35</strain>
    </source>
</reference>
<dbReference type="OrthoDB" id="1828825at2"/>
<keyword evidence="3" id="KW-1185">Reference proteome</keyword>
<dbReference type="EMBL" id="CP009962">
    <property type="protein sequence ID" value="AIY39266.1"/>
    <property type="molecule type" value="Genomic_DNA"/>
</dbReference>
<dbReference type="STRING" id="279058.LT85_0106"/>
<dbReference type="InterPro" id="IPR053140">
    <property type="entry name" value="GDSL_Rv0518-like"/>
</dbReference>
<evidence type="ECO:0000313" key="2">
    <source>
        <dbReference type="EMBL" id="AIY39266.1"/>
    </source>
</evidence>
<protein>
    <submittedName>
        <fullName evidence="2">Putative secreted protein</fullName>
    </submittedName>
</protein>
<dbReference type="KEGG" id="care:LT85_0106"/>
<accession>A0A0A1F433</accession>
<dbReference type="InterPro" id="IPR001087">
    <property type="entry name" value="GDSL"/>
</dbReference>
<dbReference type="HOGENOM" id="CLU_029872_1_0_4"/>
<dbReference type="CDD" id="cd01830">
    <property type="entry name" value="XynE_like"/>
    <property type="match status" value="1"/>
</dbReference>
<dbReference type="RefSeq" id="WP_052134449.1">
    <property type="nucleotide sequence ID" value="NZ_CP009962.1"/>
</dbReference>
<name>A0A0A1F433_9BURK</name>
<feature type="chain" id="PRO_5001973992" evidence="1">
    <location>
        <begin position="23"/>
        <end position="424"/>
    </location>
</feature>
<evidence type="ECO:0000313" key="3">
    <source>
        <dbReference type="Proteomes" id="UP000030302"/>
    </source>
</evidence>
<organism evidence="2 3">
    <name type="scientific">Collimonas arenae</name>
    <dbReference type="NCBI Taxonomy" id="279058"/>
    <lineage>
        <taxon>Bacteria</taxon>
        <taxon>Pseudomonadati</taxon>
        <taxon>Pseudomonadota</taxon>
        <taxon>Betaproteobacteria</taxon>
        <taxon>Burkholderiales</taxon>
        <taxon>Oxalobacteraceae</taxon>
        <taxon>Collimonas</taxon>
    </lineage>
</organism>
<dbReference type="GO" id="GO:0016788">
    <property type="term" value="F:hydrolase activity, acting on ester bonds"/>
    <property type="evidence" value="ECO:0007669"/>
    <property type="project" value="InterPro"/>
</dbReference>
<dbReference type="PANTHER" id="PTHR43784">
    <property type="entry name" value="GDSL-LIKE LIPASE/ACYLHYDROLASE, PUTATIVE (AFU_ORTHOLOGUE AFUA_2G00820)-RELATED"/>
    <property type="match status" value="1"/>
</dbReference>
<dbReference type="SUPFAM" id="SSF52266">
    <property type="entry name" value="SGNH hydrolase"/>
    <property type="match status" value="1"/>
</dbReference>
<dbReference type="Pfam" id="PF00657">
    <property type="entry name" value="Lipase_GDSL"/>
    <property type="match status" value="1"/>
</dbReference>
<gene>
    <name evidence="2" type="ORF">LT85_0106</name>
</gene>
<dbReference type="AlphaFoldDB" id="A0A0A1F433"/>
<sequence length="424" mass="45124">MNTRKILATLACLPLFTSAALAAAPVAEAPPAVEHWVSSWSANPQPIWEPGFALPTNIPATLSNQTVRQVARISVGGKRVRVTLSNEYGTTPLVIGAAHIVLAGDGSAIVGGSDRVLTFGGRSSVTIAPGAPVISDPVDLALAPLAEVAISLYLPQTTALSTFHWDGKQSAYIAPGNQVAAVAIKSDSNIEARLFLSTILVDAPAATRVVATYGDSITDGAGSTSNRNRRWPDLLAQRLAGRQIAVLNAGISGARVLSDKMGVNALARFDRDVLNQPNLDTVILLMGINDIGWPGSSLAPDAPTIPVEQLIAGYRQLIARAHMRHVRIVGATLTPFEDALQGSDLHNYYSQAKEQSRQAVNQWIRSSGEFDAVIDFDAVTRDPQHPQRFLSAYDSGDHLHPGDAGYQAMAEAIDLTSLLRNDQR</sequence>